<feature type="domain" description="Carbohydrate-binding" evidence="2">
    <location>
        <begin position="41"/>
        <end position="196"/>
    </location>
</feature>
<dbReference type="GO" id="GO:0004553">
    <property type="term" value="F:hydrolase activity, hydrolyzing O-glycosyl compounds"/>
    <property type="evidence" value="ECO:0007669"/>
    <property type="project" value="InterPro"/>
</dbReference>
<reference evidence="4" key="2">
    <citation type="submission" date="2020-09" db="EMBL/GenBank/DDBJ databases">
        <authorList>
            <person name="Sun Q."/>
            <person name="Zhou Y."/>
        </authorList>
    </citation>
    <scope>NUCLEOTIDE SEQUENCE</scope>
    <source>
        <strain evidence="4">CGMCC 1.15763</strain>
    </source>
</reference>
<evidence type="ECO:0008006" key="6">
    <source>
        <dbReference type="Google" id="ProtNLM"/>
    </source>
</evidence>
<evidence type="ECO:0000256" key="1">
    <source>
        <dbReference type="SAM" id="SignalP"/>
    </source>
</evidence>
<dbReference type="Pfam" id="PF06452">
    <property type="entry name" value="CBM9_1"/>
    <property type="match status" value="1"/>
</dbReference>
<sequence length="813" mass="93193">MTKPFFFALIALFTVVQSHAQINKNRKKLTTNRSIHKAPRIDGLLTDKAWDDAEVAKDFIMNSPVNGKAEPKTHKTEVKIIYDDEAIYVSALMYDDDPSAIAMEFTDRDDFGQTDFFLVTINPNDDGQNPFQFVVMSTGSQADAKVSEGNEDYNWSAVWESAVKVHDKGWSAELKIPYSALRFANREVQSWGINFQRKVIRQNAQYSWNFISNQEGSWTQYDGLVEGLRDIKPPTRLSFFPYASTTMSNYGGNTNFSNSLGLDIKYGITENFTLDATLIPDFGQTAFDNVTLNLGPFEQQFNEQRQFFTEGTELFGKGNLFYSRRIGDRASISKGRVLNGLNANEELVDYPNKVQMLNAIKISGRTKNGLGIGFFNAFTEKASASIRNTTTDELTQKTVEPFTNYNVFVLDQQFNQNSAITLINTNVTRVGDDFRDGNVTGLLYHVRTKDSKYFIDGSIKTSSIKNDGPATTGYSFDTSIAKAAGNWQAEVGYYYLDNKFNINDLGFQNRNNAQTLYGEASYQILKPTKHFNQMRYTFKYNVNYLHNPGKYTGNTVSLSSFFQTVERFGFGASLNSNLGTQYDYFAAFQPVEANRVFNQPGSINFNPWVSSDYRNKFAYDVRVNKTWYLDHQKDSYNYMLSPRYRFNKQFTLIYNYQYSKTTNDQGYVDKIGNDIIFGQRDRRSYNNSLTGKYNFSIKSSLSLTFRHYWETAEYQNQYYRLQNDGGLAATNYNGTSNVNFNSWNFDLNYTWQFAPGSQLIALYRNTIQPSTNFAPADLNFSDNLDLLLQEKSQHLFSLRLVYFVDYNNLKNIF</sequence>
<dbReference type="GO" id="GO:0030246">
    <property type="term" value="F:carbohydrate binding"/>
    <property type="evidence" value="ECO:0007669"/>
    <property type="project" value="InterPro"/>
</dbReference>
<dbReference type="EMBL" id="BMJW01000003">
    <property type="protein sequence ID" value="GGH03087.1"/>
    <property type="molecule type" value="Genomic_DNA"/>
</dbReference>
<keyword evidence="5" id="KW-1185">Reference proteome</keyword>
<organism evidence="4 5">
    <name type="scientific">Polaribacter pacificus</name>
    <dbReference type="NCBI Taxonomy" id="1775173"/>
    <lineage>
        <taxon>Bacteria</taxon>
        <taxon>Pseudomonadati</taxon>
        <taxon>Bacteroidota</taxon>
        <taxon>Flavobacteriia</taxon>
        <taxon>Flavobacteriales</taxon>
        <taxon>Flavobacteriaceae</taxon>
    </lineage>
</organism>
<evidence type="ECO:0000313" key="5">
    <source>
        <dbReference type="Proteomes" id="UP000633278"/>
    </source>
</evidence>
<gene>
    <name evidence="4" type="ORF">GCM10011416_22470</name>
</gene>
<feature type="domain" description="DUF5916" evidence="3">
    <location>
        <begin position="233"/>
        <end position="813"/>
    </location>
</feature>
<dbReference type="InterPro" id="IPR045670">
    <property type="entry name" value="DUF5916"/>
</dbReference>
<dbReference type="Pfam" id="PF19313">
    <property type="entry name" value="DUF5916"/>
    <property type="match status" value="1"/>
</dbReference>
<name>A0A917I196_9FLAO</name>
<protein>
    <recommendedName>
        <fullName evidence="6">Carbohydrate family 9 binding domain-like</fullName>
    </recommendedName>
</protein>
<feature type="chain" id="PRO_5037525365" description="Carbohydrate family 9 binding domain-like" evidence="1">
    <location>
        <begin position="21"/>
        <end position="813"/>
    </location>
</feature>
<evidence type="ECO:0000259" key="2">
    <source>
        <dbReference type="Pfam" id="PF06452"/>
    </source>
</evidence>
<dbReference type="GO" id="GO:0016052">
    <property type="term" value="P:carbohydrate catabolic process"/>
    <property type="evidence" value="ECO:0007669"/>
    <property type="project" value="InterPro"/>
</dbReference>
<dbReference type="Proteomes" id="UP000633278">
    <property type="component" value="Unassembled WGS sequence"/>
</dbReference>
<dbReference type="SUPFAM" id="SSF49344">
    <property type="entry name" value="CBD9-like"/>
    <property type="match status" value="1"/>
</dbReference>
<dbReference type="CDD" id="cd09618">
    <property type="entry name" value="CBM9_like_2"/>
    <property type="match status" value="1"/>
</dbReference>
<keyword evidence="1" id="KW-0732">Signal</keyword>
<accession>A0A917I196</accession>
<evidence type="ECO:0000259" key="3">
    <source>
        <dbReference type="Pfam" id="PF19313"/>
    </source>
</evidence>
<dbReference type="RefSeq" id="WP_188599448.1">
    <property type="nucleotide sequence ID" value="NZ_BMJW01000003.1"/>
</dbReference>
<feature type="signal peptide" evidence="1">
    <location>
        <begin position="1"/>
        <end position="20"/>
    </location>
</feature>
<dbReference type="InterPro" id="IPR010502">
    <property type="entry name" value="Carb-bd_dom_fam9"/>
</dbReference>
<comment type="caution">
    <text evidence="4">The sequence shown here is derived from an EMBL/GenBank/DDBJ whole genome shotgun (WGS) entry which is preliminary data.</text>
</comment>
<proteinExistence type="predicted"/>
<evidence type="ECO:0000313" key="4">
    <source>
        <dbReference type="EMBL" id="GGH03087.1"/>
    </source>
</evidence>
<reference evidence="4" key="1">
    <citation type="journal article" date="2014" name="Int. J. Syst. Evol. Microbiol.">
        <title>Complete genome sequence of Corynebacterium casei LMG S-19264T (=DSM 44701T), isolated from a smear-ripened cheese.</title>
        <authorList>
            <consortium name="US DOE Joint Genome Institute (JGI-PGF)"/>
            <person name="Walter F."/>
            <person name="Albersmeier A."/>
            <person name="Kalinowski J."/>
            <person name="Ruckert C."/>
        </authorList>
    </citation>
    <scope>NUCLEOTIDE SEQUENCE</scope>
    <source>
        <strain evidence="4">CGMCC 1.15763</strain>
    </source>
</reference>
<dbReference type="Gene3D" id="2.60.40.1190">
    <property type="match status" value="1"/>
</dbReference>
<dbReference type="AlphaFoldDB" id="A0A917I196"/>